<evidence type="ECO:0000313" key="12">
    <source>
        <dbReference type="Proteomes" id="UP000572817"/>
    </source>
</evidence>
<feature type="compositionally biased region" description="Polar residues" evidence="7">
    <location>
        <begin position="649"/>
        <end position="666"/>
    </location>
</feature>
<dbReference type="AlphaFoldDB" id="A0A8H4IZ64"/>
<evidence type="ECO:0000256" key="8">
    <source>
        <dbReference type="SAM" id="SignalP"/>
    </source>
</evidence>
<dbReference type="GO" id="GO:0007094">
    <property type="term" value="P:mitotic spindle assembly checkpoint signaling"/>
    <property type="evidence" value="ECO:0007669"/>
    <property type="project" value="TreeGrafter"/>
</dbReference>
<dbReference type="GO" id="GO:0004674">
    <property type="term" value="F:protein serine/threonine kinase activity"/>
    <property type="evidence" value="ECO:0007669"/>
    <property type="project" value="UniProtKB-KW"/>
</dbReference>
<dbReference type="SUPFAM" id="SSF56112">
    <property type="entry name" value="Protein kinase-like (PK-like)"/>
    <property type="match status" value="1"/>
</dbReference>
<organism evidence="11 12">
    <name type="scientific">Botryosphaeria dothidea</name>
    <dbReference type="NCBI Taxonomy" id="55169"/>
    <lineage>
        <taxon>Eukaryota</taxon>
        <taxon>Fungi</taxon>
        <taxon>Dikarya</taxon>
        <taxon>Ascomycota</taxon>
        <taxon>Pezizomycotina</taxon>
        <taxon>Dothideomycetes</taxon>
        <taxon>Dothideomycetes incertae sedis</taxon>
        <taxon>Botryosphaeriales</taxon>
        <taxon>Botryosphaeriaceae</taxon>
        <taxon>Botryosphaeria</taxon>
    </lineage>
</organism>
<evidence type="ECO:0000256" key="4">
    <source>
        <dbReference type="ARBA" id="ARBA00022777"/>
    </source>
</evidence>
<dbReference type="SMART" id="SM00332">
    <property type="entry name" value="PP2Cc"/>
    <property type="match status" value="1"/>
</dbReference>
<feature type="compositionally biased region" description="Low complexity" evidence="7">
    <location>
        <begin position="696"/>
        <end position="721"/>
    </location>
</feature>
<protein>
    <recommendedName>
        <fullName evidence="13">Protein phosphatase</fullName>
    </recommendedName>
</protein>
<dbReference type="Gene3D" id="1.10.510.10">
    <property type="entry name" value="Transferase(Phosphotransferase) domain 1"/>
    <property type="match status" value="1"/>
</dbReference>
<feature type="region of interest" description="Disordered" evidence="7">
    <location>
        <begin position="629"/>
        <end position="724"/>
    </location>
</feature>
<dbReference type="Gene3D" id="3.30.200.20">
    <property type="entry name" value="Phosphorylase Kinase, domain 1"/>
    <property type="match status" value="1"/>
</dbReference>
<evidence type="ECO:0000259" key="9">
    <source>
        <dbReference type="PROSITE" id="PS50011"/>
    </source>
</evidence>
<keyword evidence="5 6" id="KW-0067">ATP-binding</keyword>
<feature type="domain" description="PPM-type phosphatase" evidence="10">
    <location>
        <begin position="114"/>
        <end position="414"/>
    </location>
</feature>
<keyword evidence="8" id="KW-0732">Signal</keyword>
<dbReference type="GO" id="GO:0005634">
    <property type="term" value="C:nucleus"/>
    <property type="evidence" value="ECO:0007669"/>
    <property type="project" value="TreeGrafter"/>
</dbReference>
<dbReference type="Pfam" id="PF00069">
    <property type="entry name" value="Pkinase"/>
    <property type="match status" value="1"/>
</dbReference>
<evidence type="ECO:0000256" key="3">
    <source>
        <dbReference type="ARBA" id="ARBA00022741"/>
    </source>
</evidence>
<dbReference type="GO" id="GO:0034501">
    <property type="term" value="P:protein localization to kinetochore"/>
    <property type="evidence" value="ECO:0007669"/>
    <property type="project" value="TreeGrafter"/>
</dbReference>
<dbReference type="SUPFAM" id="SSF81606">
    <property type="entry name" value="PP2C-like"/>
    <property type="match status" value="1"/>
</dbReference>
<keyword evidence="2" id="KW-0808">Transferase</keyword>
<dbReference type="InterPro" id="IPR001932">
    <property type="entry name" value="PPM-type_phosphatase-like_dom"/>
</dbReference>
<dbReference type="InterPro" id="IPR036457">
    <property type="entry name" value="PPM-type-like_dom_sf"/>
</dbReference>
<feature type="compositionally biased region" description="Basic residues" evidence="7">
    <location>
        <begin position="671"/>
        <end position="687"/>
    </location>
</feature>
<dbReference type="PROSITE" id="PS50011">
    <property type="entry name" value="PROTEIN_KINASE_DOM"/>
    <property type="match status" value="1"/>
</dbReference>
<dbReference type="CDD" id="cd14131">
    <property type="entry name" value="PKc_Mps1"/>
    <property type="match status" value="1"/>
</dbReference>
<keyword evidence="3 6" id="KW-0547">Nucleotide-binding</keyword>
<dbReference type="InterPro" id="IPR017441">
    <property type="entry name" value="Protein_kinase_ATP_BS"/>
</dbReference>
<dbReference type="Gene3D" id="3.60.40.10">
    <property type="entry name" value="PPM-type phosphatase domain"/>
    <property type="match status" value="1"/>
</dbReference>
<feature type="domain" description="Protein kinase" evidence="9">
    <location>
        <begin position="836"/>
        <end position="1124"/>
    </location>
</feature>
<proteinExistence type="predicted"/>
<dbReference type="InterPro" id="IPR011009">
    <property type="entry name" value="Kinase-like_dom_sf"/>
</dbReference>
<dbReference type="OrthoDB" id="20524at2759"/>
<gene>
    <name evidence="11" type="ORF">GTA08_BOTSDO02418</name>
</gene>
<dbReference type="GO" id="GO:0004712">
    <property type="term" value="F:protein serine/threonine/tyrosine kinase activity"/>
    <property type="evidence" value="ECO:0007669"/>
    <property type="project" value="TreeGrafter"/>
</dbReference>
<dbReference type="Proteomes" id="UP000572817">
    <property type="component" value="Unassembled WGS sequence"/>
</dbReference>
<keyword evidence="4" id="KW-0418">Kinase</keyword>
<feature type="chain" id="PRO_5034323218" description="Protein phosphatase" evidence="8">
    <location>
        <begin position="24"/>
        <end position="1181"/>
    </location>
</feature>
<evidence type="ECO:0008006" key="13">
    <source>
        <dbReference type="Google" id="ProtNLM"/>
    </source>
</evidence>
<dbReference type="InterPro" id="IPR000719">
    <property type="entry name" value="Prot_kinase_dom"/>
</dbReference>
<dbReference type="SMART" id="SM00220">
    <property type="entry name" value="S_TKc"/>
    <property type="match status" value="1"/>
</dbReference>
<feature type="signal peptide" evidence="8">
    <location>
        <begin position="1"/>
        <end position="23"/>
    </location>
</feature>
<dbReference type="PANTHER" id="PTHR22974:SF21">
    <property type="entry name" value="DUAL SPECIFICITY PROTEIN KINASE TTK"/>
    <property type="match status" value="1"/>
</dbReference>
<name>A0A8H4IZ64_9PEZI</name>
<dbReference type="PROSITE" id="PS51746">
    <property type="entry name" value="PPM_2"/>
    <property type="match status" value="1"/>
</dbReference>
<keyword evidence="1" id="KW-0723">Serine/threonine-protein kinase</keyword>
<dbReference type="FunFam" id="1.10.510.10:FF:000377">
    <property type="entry name" value="Checkpoint protein kinase"/>
    <property type="match status" value="1"/>
</dbReference>
<evidence type="ECO:0000256" key="5">
    <source>
        <dbReference type="ARBA" id="ARBA00022840"/>
    </source>
</evidence>
<feature type="binding site" evidence="6">
    <location>
        <position position="864"/>
    </location>
    <ligand>
        <name>ATP</name>
        <dbReference type="ChEBI" id="CHEBI:30616"/>
    </ligand>
</feature>
<evidence type="ECO:0000256" key="1">
    <source>
        <dbReference type="ARBA" id="ARBA00022527"/>
    </source>
</evidence>
<evidence type="ECO:0000259" key="10">
    <source>
        <dbReference type="PROSITE" id="PS51746"/>
    </source>
</evidence>
<dbReference type="InterPro" id="IPR027084">
    <property type="entry name" value="Mps1_cat"/>
</dbReference>
<dbReference type="PANTHER" id="PTHR22974">
    <property type="entry name" value="MIXED LINEAGE PROTEIN KINASE"/>
    <property type="match status" value="1"/>
</dbReference>
<comment type="caution">
    <text evidence="11">The sequence shown here is derived from an EMBL/GenBank/DDBJ whole genome shotgun (WGS) entry which is preliminary data.</text>
</comment>
<dbReference type="EMBL" id="WWBZ02000016">
    <property type="protein sequence ID" value="KAF4309811.1"/>
    <property type="molecule type" value="Genomic_DNA"/>
</dbReference>
<accession>A0A8H4IZ64</accession>
<evidence type="ECO:0000313" key="11">
    <source>
        <dbReference type="EMBL" id="KAF4309811.1"/>
    </source>
</evidence>
<sequence>MRATVRLLVSFLVLLIAIAMSFAGPRLVLQSKLSQAAGAGLAACTQLQACNDSLAKAPRLSSWISSNTPAARTFSAFSSSQSQMPKFTYRISASYSAKGHQFNPEYNLFNHNPFVRLTKKGGHKRPASGQDSFFVNQVGDTGAVAFGVADGVGGWTESGVDPADFAHGLCDYMAVAANGYPEGFAKGPLHPKDLLQIGYGNVTNDNAIVGGGSTACIATAEPDGSVEVANLGDSGFIHLGLNAVRYFSPPQTHAFNTPYQMSKIPAQMLAQMKLFGGSVAHAETPKDSAVTNHKVKHGDVLVFATDGVWDNLSPQDVLTIIGKHMTALGGWIDTREEFVVSPHLRTLTEKGGIGKSDNNTLQALLALAVAGEAKAASLNTRRDGPFAKEVQKYYPGENWHGGKPDDICVVVAVAVEDGRESKLAADGLVPDAHGVIKAAATLRDGESKSRASVEPLKQHHHPARTIALFIRIRIARRRCALAGGSNHVRWCRCPGSASQTSRKSRGLDVRNSITLTTRRRPSISPTLLIDTRPETPSASHTLCGRISLDAMAAASPTPLSSYSNGGRPSRQHPMRSSLQHRRESPISILTQSHGFSANAPMMQRIDIGDSSEDEIEQPMKLNPYTRALLGQDAPSSPARQPGAPKLRISRNSLGHTDTPMQDTITPAPSLRIKRVPLRGAPMRRLRRTPQSEDEQQPQQPSLDASHSASPQASGSPQAPRAGSPRIVRITSPANDQENLPASTMKAESVMRVNSNTKVDSLMKDSFMKAEPAVRPSSQSENKPVPLAPVSVNTPLRPAPPPPPRMSVLDTATAAAGASTVKQKKRRRAFLVNGKPYQEIGRIGKGGSSDVYRVMAENGKLFALKRVKLEDADENAVRGYKGEIELLRKLEGVERVVRLFDWEVDEEKQVLSVLMDIGESDLARILRMKIDPEDAHLDLSFTRYYWKEMLECVASVHEYDIVHSDLKPANFLLIQGRLKLIDFGIANAIDIDNTVNVHRDSHVGTPNYMSPESLQDANATARHGPNGDSSLGRCMKLGKPSDVWSLGCILYQMVYGRPPFAHIPNQIHRVMAIVNPNVEIEFPSHGLGNIRIPTGLKKTLKRCLQRDPARRPTIPEMLSERDEFLCPDSGEDLRIPEALLGQIIQRVADRFRDQSKPMPTEEEIRQYPGSFYAKIRDLLEEV</sequence>
<feature type="compositionally biased region" description="Polar residues" evidence="7">
    <location>
        <begin position="557"/>
        <end position="566"/>
    </location>
</feature>
<dbReference type="GO" id="GO:0000776">
    <property type="term" value="C:kinetochore"/>
    <property type="evidence" value="ECO:0007669"/>
    <property type="project" value="TreeGrafter"/>
</dbReference>
<dbReference type="PROSITE" id="PS00108">
    <property type="entry name" value="PROTEIN_KINASE_ST"/>
    <property type="match status" value="1"/>
</dbReference>
<evidence type="ECO:0000256" key="2">
    <source>
        <dbReference type="ARBA" id="ARBA00022679"/>
    </source>
</evidence>
<evidence type="ECO:0000256" key="7">
    <source>
        <dbReference type="SAM" id="MobiDB-lite"/>
    </source>
</evidence>
<evidence type="ECO:0000256" key="6">
    <source>
        <dbReference type="PROSITE-ProRule" id="PRU10141"/>
    </source>
</evidence>
<dbReference type="PROSITE" id="PS00107">
    <property type="entry name" value="PROTEIN_KINASE_ATP"/>
    <property type="match status" value="1"/>
</dbReference>
<dbReference type="GO" id="GO:0005524">
    <property type="term" value="F:ATP binding"/>
    <property type="evidence" value="ECO:0007669"/>
    <property type="project" value="UniProtKB-UniRule"/>
</dbReference>
<dbReference type="InterPro" id="IPR008271">
    <property type="entry name" value="Ser/Thr_kinase_AS"/>
</dbReference>
<keyword evidence="12" id="KW-1185">Reference proteome</keyword>
<dbReference type="GO" id="GO:0033316">
    <property type="term" value="P:meiotic spindle assembly checkpoint signaling"/>
    <property type="evidence" value="ECO:0007669"/>
    <property type="project" value="TreeGrafter"/>
</dbReference>
<dbReference type="GO" id="GO:0098813">
    <property type="term" value="P:nuclear chromosome segregation"/>
    <property type="evidence" value="ECO:0007669"/>
    <property type="project" value="UniProtKB-ARBA"/>
</dbReference>
<feature type="region of interest" description="Disordered" evidence="7">
    <location>
        <begin position="555"/>
        <end position="582"/>
    </location>
</feature>
<reference evidence="11" key="1">
    <citation type="submission" date="2020-04" db="EMBL/GenBank/DDBJ databases">
        <title>Genome Assembly and Annotation of Botryosphaeria dothidea sdau 11-99, a Latent Pathogen of Apple Fruit Ring Rot in China.</title>
        <authorList>
            <person name="Yu C."/>
            <person name="Diao Y."/>
            <person name="Lu Q."/>
            <person name="Zhao J."/>
            <person name="Cui S."/>
            <person name="Peng C."/>
            <person name="He B."/>
            <person name="Liu H."/>
        </authorList>
    </citation>
    <scope>NUCLEOTIDE SEQUENCE [LARGE SCALE GENOMIC DNA]</scope>
    <source>
        <strain evidence="11">Sdau11-99</strain>
    </source>
</reference>
<dbReference type="FunFam" id="3.30.200.20:FF:000131">
    <property type="entry name" value="Dual specificity protein kinase TTK"/>
    <property type="match status" value="1"/>
</dbReference>